<dbReference type="InterPro" id="IPR050766">
    <property type="entry name" value="Bact_Lucif_Oxidored"/>
</dbReference>
<dbReference type="EMBL" id="CAFBIZ010000007">
    <property type="protein sequence ID" value="CAB4846198.1"/>
    <property type="molecule type" value="Genomic_DNA"/>
</dbReference>
<dbReference type="GO" id="GO:0005829">
    <property type="term" value="C:cytosol"/>
    <property type="evidence" value="ECO:0007669"/>
    <property type="project" value="TreeGrafter"/>
</dbReference>
<dbReference type="Gene3D" id="3.20.20.30">
    <property type="entry name" value="Luciferase-like domain"/>
    <property type="match status" value="1"/>
</dbReference>
<evidence type="ECO:0000313" key="6">
    <source>
        <dbReference type="EMBL" id="CAB5039678.1"/>
    </source>
</evidence>
<dbReference type="PANTHER" id="PTHR30137:SF8">
    <property type="entry name" value="BLR5498 PROTEIN"/>
    <property type="match status" value="1"/>
</dbReference>
<organism evidence="4">
    <name type="scientific">freshwater metagenome</name>
    <dbReference type="NCBI Taxonomy" id="449393"/>
    <lineage>
        <taxon>unclassified sequences</taxon>
        <taxon>metagenomes</taxon>
        <taxon>ecological metagenomes</taxon>
    </lineage>
</organism>
<protein>
    <submittedName>
        <fullName evidence="4">Unannotated protein</fullName>
    </submittedName>
</protein>
<proteinExistence type="predicted"/>
<dbReference type="InterPro" id="IPR036661">
    <property type="entry name" value="Luciferase-like_sf"/>
</dbReference>
<dbReference type="EMBL" id="CAFBPU010000068">
    <property type="protein sequence ID" value="CAB5039678.1"/>
    <property type="molecule type" value="Genomic_DNA"/>
</dbReference>
<reference evidence="4" key="1">
    <citation type="submission" date="2020-05" db="EMBL/GenBank/DDBJ databases">
        <authorList>
            <person name="Chiriac C."/>
            <person name="Salcher M."/>
            <person name="Ghai R."/>
            <person name="Kavagutti S V."/>
        </authorList>
    </citation>
    <scope>NUCLEOTIDE SEQUENCE</scope>
</reference>
<dbReference type="InterPro" id="IPR011251">
    <property type="entry name" value="Luciferase-like_dom"/>
</dbReference>
<evidence type="ECO:0000256" key="1">
    <source>
        <dbReference type="ARBA" id="ARBA00023002"/>
    </source>
</evidence>
<dbReference type="GO" id="GO:0004497">
    <property type="term" value="F:monooxygenase activity"/>
    <property type="evidence" value="ECO:0007669"/>
    <property type="project" value="UniProtKB-KW"/>
</dbReference>
<name>A0A6J7BPW5_9ZZZZ</name>
<keyword evidence="1" id="KW-0560">Oxidoreductase</keyword>
<gene>
    <name evidence="4" type="ORF">UFOPK3268_00119</name>
    <name evidence="5" type="ORF">UFOPK3752_01532</name>
    <name evidence="6" type="ORF">UFOPK4150_02211</name>
</gene>
<sequence>MKFAYSPDTHFGVYDQAAPSPDEAADAFEQVVNEAVLAEELGFDAIFLPERHGRGETFVPSPLIAAAAIAARTSRIEICTTILMPTLYNPMHLAEQVAMVDNLSRGRFRFGVGVGYHAGYHQTFGVPWERRGKRFEEAMAVLLKAFSGETFSYHGEFYDFDEVHLTPRTYQRPRPPIWIGSHSPGVPLDRALDYEGWVLWTQPDWDEGGPWITSMRERAAALNKPDWTVIIDQDGWIGDDPVEMRARHATRWLREARFYGDHGFEAEIDPEGDIARADEAERAISDFETRQWHFGTPESWIDRIGQIQTKLAPDYLNFRLRTPDAGYGPAYVSNEETLTAIRRFGLEVITAFR</sequence>
<feature type="domain" description="Luciferase-like" evidence="3">
    <location>
        <begin position="10"/>
        <end position="308"/>
    </location>
</feature>
<evidence type="ECO:0000256" key="2">
    <source>
        <dbReference type="ARBA" id="ARBA00023033"/>
    </source>
</evidence>
<dbReference type="GO" id="GO:0016705">
    <property type="term" value="F:oxidoreductase activity, acting on paired donors, with incorporation or reduction of molecular oxygen"/>
    <property type="evidence" value="ECO:0007669"/>
    <property type="project" value="InterPro"/>
</dbReference>
<dbReference type="SUPFAM" id="SSF51679">
    <property type="entry name" value="Bacterial luciferase-like"/>
    <property type="match status" value="1"/>
</dbReference>
<dbReference type="EMBL" id="CAFBND010000067">
    <property type="protein sequence ID" value="CAB4948957.1"/>
    <property type="molecule type" value="Genomic_DNA"/>
</dbReference>
<evidence type="ECO:0000259" key="3">
    <source>
        <dbReference type="Pfam" id="PF00296"/>
    </source>
</evidence>
<accession>A0A6J7BPW5</accession>
<dbReference type="AlphaFoldDB" id="A0A6J7BPW5"/>
<evidence type="ECO:0000313" key="4">
    <source>
        <dbReference type="EMBL" id="CAB4846198.1"/>
    </source>
</evidence>
<dbReference type="PANTHER" id="PTHR30137">
    <property type="entry name" value="LUCIFERASE-LIKE MONOOXYGENASE"/>
    <property type="match status" value="1"/>
</dbReference>
<evidence type="ECO:0000313" key="5">
    <source>
        <dbReference type="EMBL" id="CAB4948957.1"/>
    </source>
</evidence>
<dbReference type="Pfam" id="PF00296">
    <property type="entry name" value="Bac_luciferase"/>
    <property type="match status" value="1"/>
</dbReference>
<keyword evidence="2" id="KW-0503">Monooxygenase</keyword>